<dbReference type="InterPro" id="IPR013087">
    <property type="entry name" value="Znf_C2H2_type"/>
</dbReference>
<keyword evidence="4" id="KW-1185">Reference proteome</keyword>
<gene>
    <name evidence="3" type="ORF">MPDQ_004965</name>
</gene>
<feature type="compositionally biased region" description="Basic and acidic residues" evidence="1">
    <location>
        <begin position="151"/>
        <end position="160"/>
    </location>
</feature>
<dbReference type="PANTHER" id="PTHR46179:SF19">
    <property type="entry name" value="C2H2 FINGER DOMAIN TRANSCRIPTION FACTOR (EUROFUNG)-RELATED"/>
    <property type="match status" value="1"/>
</dbReference>
<feature type="domain" description="C2H2-type" evidence="2">
    <location>
        <begin position="397"/>
        <end position="422"/>
    </location>
</feature>
<feature type="domain" description="C2H2-type" evidence="2">
    <location>
        <begin position="462"/>
        <end position="487"/>
    </location>
</feature>
<dbReference type="STRING" id="5098.A0A507QX15"/>
<dbReference type="SMART" id="SM00355">
    <property type="entry name" value="ZnF_C2H2"/>
    <property type="match status" value="3"/>
</dbReference>
<feature type="region of interest" description="Disordered" evidence="1">
    <location>
        <begin position="1"/>
        <end position="75"/>
    </location>
</feature>
<evidence type="ECO:0000313" key="4">
    <source>
        <dbReference type="Proteomes" id="UP000319663"/>
    </source>
</evidence>
<name>A0A507QX15_MONPU</name>
<evidence type="ECO:0000256" key="1">
    <source>
        <dbReference type="SAM" id="MobiDB-lite"/>
    </source>
</evidence>
<dbReference type="Proteomes" id="UP000319663">
    <property type="component" value="Unassembled WGS sequence"/>
</dbReference>
<proteinExistence type="predicted"/>
<dbReference type="Gene3D" id="3.30.160.60">
    <property type="entry name" value="Classic Zinc Finger"/>
    <property type="match status" value="1"/>
</dbReference>
<feature type="compositionally biased region" description="Polar residues" evidence="1">
    <location>
        <begin position="226"/>
        <end position="249"/>
    </location>
</feature>
<dbReference type="GO" id="GO:0005634">
    <property type="term" value="C:nucleus"/>
    <property type="evidence" value="ECO:0007669"/>
    <property type="project" value="TreeGrafter"/>
</dbReference>
<evidence type="ECO:0000313" key="3">
    <source>
        <dbReference type="EMBL" id="TQB74242.1"/>
    </source>
</evidence>
<dbReference type="PANTHER" id="PTHR46179">
    <property type="entry name" value="ZINC FINGER PROTEIN"/>
    <property type="match status" value="1"/>
</dbReference>
<dbReference type="InterPro" id="IPR036236">
    <property type="entry name" value="Znf_C2H2_sf"/>
</dbReference>
<dbReference type="EMBL" id="VIFY01000033">
    <property type="protein sequence ID" value="TQB74242.1"/>
    <property type="molecule type" value="Genomic_DNA"/>
</dbReference>
<sequence length="519" mass="56985">MTDTYDSDDCYDRSDRLEPQIINYDPEDPVPPFLRRPSSSSRGSRKSPLMNRSPPERSFQRGKVPPSAADQVLLNHFAPSRPDIAAYAAKNALFPSSDDESGPSSSPKQKPTRKEEPQPPEAPPASRELAKEVLKILYRNDAPAEDGGNDALHRQDRGGHDPSPSGPIDPTPETEPMQHVQELPPLKICLERGLFDDDISENSPLRKYAISPCQRSAQQVLPALQSPPQSATANPPENNNNHSLPSLQSAIGDRLSGIPLPKEPRIGSAPSYHFPIVPGSTPPLPRTDLVHERQLSGPLPPPQVPLSPFSHFSPASSTDLSNMPSPATQLPSWRNTFKPDIPHIPPNYEVPPHPSQMAQSPATGYPTPTDQICTVPEKVAHPTGSTQSTVSVPVGTFKCDHPGCTAPPFQTQYLLNSHANVHSQDRPHFCPVPGCHRGIGGKGFKRKNEMIRHGLVHDSPGYVCPFCPNQQHKYPRPDNLQRHVKVHHPDKGKDDPELRKVLARKPAGSARGRRRRMNA</sequence>
<feature type="compositionally biased region" description="Low complexity" evidence="1">
    <location>
        <begin position="35"/>
        <end position="48"/>
    </location>
</feature>
<dbReference type="AlphaFoldDB" id="A0A507QX15"/>
<dbReference type="GO" id="GO:0006357">
    <property type="term" value="P:regulation of transcription by RNA polymerase II"/>
    <property type="evidence" value="ECO:0007669"/>
    <property type="project" value="TreeGrafter"/>
</dbReference>
<dbReference type="OrthoDB" id="6077919at2759"/>
<reference evidence="3 4" key="1">
    <citation type="submission" date="2019-06" db="EMBL/GenBank/DDBJ databases">
        <title>Wine fermentation using esterase from Monascus purpureus.</title>
        <authorList>
            <person name="Geng C."/>
            <person name="Zhang Y."/>
        </authorList>
    </citation>
    <scope>NUCLEOTIDE SEQUENCE [LARGE SCALE GENOMIC DNA]</scope>
    <source>
        <strain evidence="3">HQ1</strain>
    </source>
</reference>
<dbReference type="InterPro" id="IPR051061">
    <property type="entry name" value="Zinc_finger_trans_reg"/>
</dbReference>
<accession>A0A507QX15</accession>
<comment type="caution">
    <text evidence="3">The sequence shown here is derived from an EMBL/GenBank/DDBJ whole genome shotgun (WGS) entry which is preliminary data.</text>
</comment>
<feature type="domain" description="C2H2-type" evidence="2">
    <location>
        <begin position="428"/>
        <end position="457"/>
    </location>
</feature>
<feature type="region of interest" description="Disordered" evidence="1">
    <location>
        <begin position="486"/>
        <end position="519"/>
    </location>
</feature>
<protein>
    <recommendedName>
        <fullName evidence="2">C2H2-type domain-containing protein</fullName>
    </recommendedName>
</protein>
<feature type="compositionally biased region" description="Polar residues" evidence="1">
    <location>
        <begin position="313"/>
        <end position="328"/>
    </location>
</feature>
<feature type="region of interest" description="Disordered" evidence="1">
    <location>
        <begin position="88"/>
        <end position="184"/>
    </location>
</feature>
<dbReference type="SUPFAM" id="SSF57667">
    <property type="entry name" value="beta-beta-alpha zinc fingers"/>
    <property type="match status" value="1"/>
</dbReference>
<feature type="region of interest" description="Disordered" evidence="1">
    <location>
        <begin position="219"/>
        <end position="328"/>
    </location>
</feature>
<organism evidence="3 4">
    <name type="scientific">Monascus purpureus</name>
    <name type="common">Red mold</name>
    <name type="synonym">Monascus anka</name>
    <dbReference type="NCBI Taxonomy" id="5098"/>
    <lineage>
        <taxon>Eukaryota</taxon>
        <taxon>Fungi</taxon>
        <taxon>Dikarya</taxon>
        <taxon>Ascomycota</taxon>
        <taxon>Pezizomycotina</taxon>
        <taxon>Eurotiomycetes</taxon>
        <taxon>Eurotiomycetidae</taxon>
        <taxon>Eurotiales</taxon>
        <taxon>Aspergillaceae</taxon>
        <taxon>Monascus</taxon>
    </lineage>
</organism>
<evidence type="ECO:0000259" key="2">
    <source>
        <dbReference type="SMART" id="SM00355"/>
    </source>
</evidence>
<feature type="compositionally biased region" description="Basic and acidic residues" evidence="1">
    <location>
        <begin position="486"/>
        <end position="500"/>
    </location>
</feature>